<evidence type="ECO:0000256" key="4">
    <source>
        <dbReference type="SAM" id="SignalP"/>
    </source>
</evidence>
<proteinExistence type="inferred from homology"/>
<dbReference type="Gene3D" id="3.40.190.10">
    <property type="entry name" value="Periplasmic binding protein-like II"/>
    <property type="match status" value="2"/>
</dbReference>
<protein>
    <submittedName>
        <fullName evidence="5">Extracellular solute-binding protein</fullName>
    </submittedName>
</protein>
<dbReference type="SUPFAM" id="SSF53850">
    <property type="entry name" value="Periplasmic binding protein-like II"/>
    <property type="match status" value="1"/>
</dbReference>
<keyword evidence="2" id="KW-0813">Transport</keyword>
<organism evidence="5 6">
    <name type="scientific">Candidatus Caccovicinus merdipullorum</name>
    <dbReference type="NCBI Taxonomy" id="2840724"/>
    <lineage>
        <taxon>Bacteria</taxon>
        <taxon>Bacillati</taxon>
        <taxon>Bacillota</taxon>
        <taxon>Clostridia</taxon>
        <taxon>Eubacteriales</taxon>
        <taxon>Candidatus Caccovicinus</taxon>
    </lineage>
</organism>
<sequence length="458" mass="50549">MKRNPVKRAAAAGLAAVMAAGLLTGCRFGFASDPDDPNEVKETEPIDTSADTFVYDESLAGTSITLLNSKAEIQTALQEMGAIFEEKSGVHVEVMPVTDGDSPYTKVVSLYNSGNAPTMAILDTTDVIALAEEKALDLTEESWTAETEEYLTYIDGKVYSFPLCIEGRGIIYNKAVLEETLGREFDPESITTLSEFKALLEELRNKGMEKPVSLAKEDWSLGAHHLQYIYETYDGTSAGAVEVIEQLKAGELDLTSYDRMSQFLDAFDVLAEYNVAKADPLGADYDEMAIDLVDGKTAFWFNGNWAWPNLEEAGADTDDEYGFLPYFMNDDPNDFVNRQIQGSPSKQIMVDGQMATEKQQAAAKEFLNWIVYSEIGQQMLVKTCALVPPFANNPYEPADPLSRAIYERVQTGDAFNASAIVPNDHWSILGAAMQKYLAGRSDRAELVSSIQAYWNEQN</sequence>
<accession>A0A9D1KFH9</accession>
<comment type="similarity">
    <text evidence="1">Belongs to the bacterial solute-binding protein 1 family.</text>
</comment>
<dbReference type="EMBL" id="DVKS01000001">
    <property type="protein sequence ID" value="HIT40482.1"/>
    <property type="molecule type" value="Genomic_DNA"/>
</dbReference>
<dbReference type="PROSITE" id="PS51257">
    <property type="entry name" value="PROKAR_LIPOPROTEIN"/>
    <property type="match status" value="1"/>
</dbReference>
<evidence type="ECO:0000313" key="6">
    <source>
        <dbReference type="Proteomes" id="UP000886860"/>
    </source>
</evidence>
<feature type="chain" id="PRO_5039614152" evidence="4">
    <location>
        <begin position="32"/>
        <end position="458"/>
    </location>
</feature>
<reference evidence="5" key="1">
    <citation type="submission" date="2020-10" db="EMBL/GenBank/DDBJ databases">
        <authorList>
            <person name="Gilroy R."/>
        </authorList>
    </citation>
    <scope>NUCLEOTIDE SEQUENCE</scope>
    <source>
        <strain evidence="5">CHK123-3438</strain>
    </source>
</reference>
<dbReference type="PANTHER" id="PTHR43649:SF34">
    <property type="entry name" value="ABC TRANSPORTER PERIPLASMIC-BINDING PROTEIN YCJN-RELATED"/>
    <property type="match status" value="1"/>
</dbReference>
<keyword evidence="3 4" id="KW-0732">Signal</keyword>
<evidence type="ECO:0000313" key="5">
    <source>
        <dbReference type="EMBL" id="HIT40482.1"/>
    </source>
</evidence>
<reference evidence="5" key="2">
    <citation type="journal article" date="2021" name="PeerJ">
        <title>Extensive microbial diversity within the chicken gut microbiome revealed by metagenomics and culture.</title>
        <authorList>
            <person name="Gilroy R."/>
            <person name="Ravi A."/>
            <person name="Getino M."/>
            <person name="Pursley I."/>
            <person name="Horton D.L."/>
            <person name="Alikhan N.F."/>
            <person name="Baker D."/>
            <person name="Gharbi K."/>
            <person name="Hall N."/>
            <person name="Watson M."/>
            <person name="Adriaenssens E.M."/>
            <person name="Foster-Nyarko E."/>
            <person name="Jarju S."/>
            <person name="Secka A."/>
            <person name="Antonio M."/>
            <person name="Oren A."/>
            <person name="Chaudhuri R.R."/>
            <person name="La Ragione R."/>
            <person name="Hildebrand F."/>
            <person name="Pallen M.J."/>
        </authorList>
    </citation>
    <scope>NUCLEOTIDE SEQUENCE</scope>
    <source>
        <strain evidence="5">CHK123-3438</strain>
    </source>
</reference>
<dbReference type="AlphaFoldDB" id="A0A9D1KFH9"/>
<dbReference type="Proteomes" id="UP000886860">
    <property type="component" value="Unassembled WGS sequence"/>
</dbReference>
<name>A0A9D1KFH9_9FIRM</name>
<dbReference type="PANTHER" id="PTHR43649">
    <property type="entry name" value="ARABINOSE-BINDING PROTEIN-RELATED"/>
    <property type="match status" value="1"/>
</dbReference>
<feature type="signal peptide" evidence="4">
    <location>
        <begin position="1"/>
        <end position="31"/>
    </location>
</feature>
<comment type="caution">
    <text evidence="5">The sequence shown here is derived from an EMBL/GenBank/DDBJ whole genome shotgun (WGS) entry which is preliminary data.</text>
</comment>
<dbReference type="InterPro" id="IPR050490">
    <property type="entry name" value="Bact_solute-bd_prot1"/>
</dbReference>
<dbReference type="InterPro" id="IPR006059">
    <property type="entry name" value="SBP"/>
</dbReference>
<dbReference type="Pfam" id="PF13416">
    <property type="entry name" value="SBP_bac_8"/>
    <property type="match status" value="1"/>
</dbReference>
<gene>
    <name evidence="5" type="ORF">IAB60_00020</name>
</gene>
<evidence type="ECO:0000256" key="2">
    <source>
        <dbReference type="ARBA" id="ARBA00022448"/>
    </source>
</evidence>
<evidence type="ECO:0000256" key="3">
    <source>
        <dbReference type="ARBA" id="ARBA00022729"/>
    </source>
</evidence>
<evidence type="ECO:0000256" key="1">
    <source>
        <dbReference type="ARBA" id="ARBA00008520"/>
    </source>
</evidence>